<proteinExistence type="predicted"/>
<dbReference type="InterPro" id="IPR003737">
    <property type="entry name" value="GlcNAc_PI_deacetylase-related"/>
</dbReference>
<dbReference type="NCBIfam" id="NF002557">
    <property type="entry name" value="PRK02122.1"/>
    <property type="match status" value="1"/>
</dbReference>
<dbReference type="PANTHER" id="PTHR42892">
    <property type="entry name" value="GLUCOSAMINE-6-PHOSPHATE DEAMINASE-LIKE PROTEIN BT_0258-RELATED"/>
    <property type="match status" value="1"/>
</dbReference>
<accession>A0A2V3PRI3</accession>
<organism evidence="2 3">
    <name type="scientific">Dysgonomonas alginatilytica</name>
    <dbReference type="NCBI Taxonomy" id="1605892"/>
    <lineage>
        <taxon>Bacteria</taxon>
        <taxon>Pseudomonadati</taxon>
        <taxon>Bacteroidota</taxon>
        <taxon>Bacteroidia</taxon>
        <taxon>Bacteroidales</taxon>
        <taxon>Dysgonomonadaceae</taxon>
        <taxon>Dysgonomonas</taxon>
    </lineage>
</organism>
<dbReference type="SUPFAM" id="SSF100950">
    <property type="entry name" value="NagB/RpiA/CoA transferase-like"/>
    <property type="match status" value="1"/>
</dbReference>
<dbReference type="InterPro" id="IPR024078">
    <property type="entry name" value="LmbE-like_dom_sf"/>
</dbReference>
<evidence type="ECO:0000313" key="2">
    <source>
        <dbReference type="EMBL" id="PXV65422.1"/>
    </source>
</evidence>
<evidence type="ECO:0000259" key="1">
    <source>
        <dbReference type="Pfam" id="PF01182"/>
    </source>
</evidence>
<dbReference type="GO" id="GO:0006044">
    <property type="term" value="P:N-acetylglucosamine metabolic process"/>
    <property type="evidence" value="ECO:0007669"/>
    <property type="project" value="InterPro"/>
</dbReference>
<sequence length="681" mass="77599">MTIFVNHGSILNKTEIKKDMKTDLSSQITLERIPQRYYHPTNAFEQTALTRYEKIDTQIYESSKAASNYVARKIGEEIRRKQETKEYYVLALPGGHSPQTIYQELVRLHKEEKLSFQNVVIFSVYEYYPLQKGSDSNLQLLKDLLLDHVDIDWTKVFSPDGEVAKDQLFSHCKSYEDKIQSFGGIDHLLLGLGRGGNIGVNIPGSNINSQTRLILLDNQSRKEATNTFGSLDKVPESAITMGISTMLKAKKITLIAWGEDKAHSVKDVVEGKKSDAIPASWLQSHSNVKIFTDLNSAYDLTRISKPWLVTSCDWTNQLIRRAIVWLCFEVDKPILKLTNKDYQNNSLGELLALYGSAYNVNIKVFNDLQHTITGWPGGKPNADDTNRPERATPYPKRVIIFSPHPDDDVISMGGTFQRLVNQHHDVHVAYQTSGNIAVGDEEVIRYASLMENVRAKYSPDDTILKEELAKVLNFLMKEKKAGDEDTADVLFMKGRIRREEATAGCRFVGIKDSKIKFLDLPFYETGKVKKNPISEADIKIVKEYLQLIKPHQVFVAGDLADPHGTHKVCLDAILAAVDELKNEKTAWLNDCRFWMYRGAWAEWEIDFIEMAVPISPEELRSKRLSILKHQSQMESAPFLGNDERLFWQRSEDRNHATAELYRRLGLASYEAIEAFVEYKPL</sequence>
<keyword evidence="3" id="KW-1185">Reference proteome</keyword>
<dbReference type="PANTHER" id="PTHR42892:SF1">
    <property type="entry name" value="GLUCOSAMINE-6-PHOSPHATE ISOMERASE"/>
    <property type="match status" value="1"/>
</dbReference>
<protein>
    <submittedName>
        <fullName evidence="2">Glucosamine-6-phosphate deaminase</fullName>
    </submittedName>
</protein>
<dbReference type="SUPFAM" id="SSF102588">
    <property type="entry name" value="LmbE-like"/>
    <property type="match status" value="1"/>
</dbReference>
<dbReference type="CDD" id="cd01399">
    <property type="entry name" value="GlcN6P_deaminase"/>
    <property type="match status" value="1"/>
</dbReference>
<dbReference type="Pfam" id="PF01182">
    <property type="entry name" value="Glucosamine_iso"/>
    <property type="match status" value="1"/>
</dbReference>
<dbReference type="InterPro" id="IPR037171">
    <property type="entry name" value="NagB/RpiA_transferase-like"/>
</dbReference>
<dbReference type="GO" id="GO:0005975">
    <property type="term" value="P:carbohydrate metabolic process"/>
    <property type="evidence" value="ECO:0007669"/>
    <property type="project" value="InterPro"/>
</dbReference>
<feature type="domain" description="Glucosamine/galactosamine-6-phosphate isomerase" evidence="1">
    <location>
        <begin position="62"/>
        <end position="285"/>
    </location>
</feature>
<dbReference type="Gene3D" id="3.40.50.10320">
    <property type="entry name" value="LmbE-like"/>
    <property type="match status" value="1"/>
</dbReference>
<name>A0A2V3PRI3_9BACT</name>
<dbReference type="InterPro" id="IPR052960">
    <property type="entry name" value="GlcN6P_deaminase-like"/>
</dbReference>
<dbReference type="EMBL" id="QICL01000007">
    <property type="protein sequence ID" value="PXV65422.1"/>
    <property type="molecule type" value="Genomic_DNA"/>
</dbReference>
<dbReference type="AlphaFoldDB" id="A0A2V3PRI3"/>
<comment type="caution">
    <text evidence="2">The sequence shown here is derived from an EMBL/GenBank/DDBJ whole genome shotgun (WGS) entry which is preliminary data.</text>
</comment>
<dbReference type="InterPro" id="IPR004547">
    <property type="entry name" value="Glucosamine6P_isomerase"/>
</dbReference>
<reference evidence="2 3" key="1">
    <citation type="submission" date="2018-03" db="EMBL/GenBank/DDBJ databases">
        <title>Genomic Encyclopedia of Archaeal and Bacterial Type Strains, Phase II (KMG-II): from individual species to whole genera.</title>
        <authorList>
            <person name="Goeker M."/>
        </authorList>
    </citation>
    <scope>NUCLEOTIDE SEQUENCE [LARGE SCALE GENOMIC DNA]</scope>
    <source>
        <strain evidence="2 3">DSM 100214</strain>
    </source>
</reference>
<dbReference type="Proteomes" id="UP000247973">
    <property type="component" value="Unassembled WGS sequence"/>
</dbReference>
<dbReference type="Pfam" id="PF02585">
    <property type="entry name" value="PIG-L"/>
    <property type="match status" value="1"/>
</dbReference>
<gene>
    <name evidence="2" type="ORF">CLV62_10714</name>
</gene>
<evidence type="ECO:0000313" key="3">
    <source>
        <dbReference type="Proteomes" id="UP000247973"/>
    </source>
</evidence>
<dbReference type="Gene3D" id="3.40.50.1360">
    <property type="match status" value="1"/>
</dbReference>
<dbReference type="InterPro" id="IPR006148">
    <property type="entry name" value="Glc/Gal-6P_isomerase"/>
</dbReference>
<dbReference type="GO" id="GO:0004342">
    <property type="term" value="F:glucosamine-6-phosphate deaminase activity"/>
    <property type="evidence" value="ECO:0007669"/>
    <property type="project" value="InterPro"/>
</dbReference>